<dbReference type="EMBL" id="FNSD01000001">
    <property type="protein sequence ID" value="SEB37240.1"/>
    <property type="molecule type" value="Genomic_DNA"/>
</dbReference>
<dbReference type="PANTHER" id="PTHR23082">
    <property type="entry name" value="TRANSCRIPTION INITIATION FACTOR IIIC TFIIIC , POLYPEPTIDE 3-RELATED"/>
    <property type="match status" value="1"/>
</dbReference>
<proteinExistence type="predicted"/>
<evidence type="ECO:0000313" key="4">
    <source>
        <dbReference type="Proteomes" id="UP000182409"/>
    </source>
</evidence>
<feature type="repeat" description="TPR" evidence="1">
    <location>
        <begin position="284"/>
        <end position="317"/>
    </location>
</feature>
<protein>
    <submittedName>
        <fullName evidence="3">Tetratricopeptide repeat-containing protein</fullName>
    </submittedName>
</protein>
<keyword evidence="2" id="KW-0732">Signal</keyword>
<evidence type="ECO:0000256" key="2">
    <source>
        <dbReference type="SAM" id="SignalP"/>
    </source>
</evidence>
<dbReference type="InterPro" id="IPR011990">
    <property type="entry name" value="TPR-like_helical_dom_sf"/>
</dbReference>
<feature type="repeat" description="TPR" evidence="1">
    <location>
        <begin position="78"/>
        <end position="111"/>
    </location>
</feature>
<dbReference type="PROSITE" id="PS50005">
    <property type="entry name" value="TPR"/>
    <property type="match status" value="2"/>
</dbReference>
<gene>
    <name evidence="3" type="ORF">SAMN05443244_0050</name>
</gene>
<dbReference type="GO" id="GO:0000127">
    <property type="term" value="C:transcription factor TFIIIC complex"/>
    <property type="evidence" value="ECO:0007669"/>
    <property type="project" value="TreeGrafter"/>
</dbReference>
<dbReference type="Pfam" id="PF14559">
    <property type="entry name" value="TPR_19"/>
    <property type="match status" value="1"/>
</dbReference>
<name>A0A1H4IT48_9BACT</name>
<evidence type="ECO:0000256" key="1">
    <source>
        <dbReference type="PROSITE-ProRule" id="PRU00339"/>
    </source>
</evidence>
<accession>A0A1H4IT48</accession>
<sequence>MSTVKLSLALAFIVAATAHAQIQMPPGTTSPVPDSKQPVAPTAESAAVQAAEESIGAGKYADAVALLRPLAKPTQKNERVFYDLAFAQDALNNDKEAAAAYRNAVSLKPEDVPARVSLGLLLARTGNVKDAEEQLTAATQIPGADKELQARAYRALAQIHFSDPAQAIPDLVEALKLSPETPDDAAMAAELAESQHNDAATEKAYAHASELNPADIDVAVGYARVLSRRKQPVVAETVLKAALQSHPQNHVLLAELASEQLLNGQTEAALPSLTQLHSAEPGNAAIAQLLARAFTTAGEPDKAYTLYESLLKSDPDDVTLLSGASDALIRLRRSPEAEPLLQRALAHPDRFPNREAMAQAAGELAFAASSNKDYETVLAALATRNAVLPSQAAYVFLAASAHDALHHTKAAQEQYHLFLQQSGGSLPDQEWQAKQRLQILDRAR</sequence>
<dbReference type="Gene3D" id="1.25.40.10">
    <property type="entry name" value="Tetratricopeptide repeat domain"/>
    <property type="match status" value="3"/>
</dbReference>
<dbReference type="InterPro" id="IPR019734">
    <property type="entry name" value="TPR_rpt"/>
</dbReference>
<dbReference type="SUPFAM" id="SSF48452">
    <property type="entry name" value="TPR-like"/>
    <property type="match status" value="2"/>
</dbReference>
<dbReference type="AlphaFoldDB" id="A0A1H4IT48"/>
<dbReference type="Proteomes" id="UP000182409">
    <property type="component" value="Unassembled WGS sequence"/>
</dbReference>
<dbReference type="PANTHER" id="PTHR23082:SF0">
    <property type="entry name" value="GENERAL TRANSCRIPTION FACTOR 3C POLYPEPTIDE 3"/>
    <property type="match status" value="1"/>
</dbReference>
<keyword evidence="1" id="KW-0802">TPR repeat</keyword>
<reference evidence="3 4" key="1">
    <citation type="submission" date="2016-10" db="EMBL/GenBank/DDBJ databases">
        <authorList>
            <person name="de Groot N.N."/>
        </authorList>
    </citation>
    <scope>NUCLEOTIDE SEQUENCE [LARGE SCALE GENOMIC DNA]</scope>
    <source>
        <strain evidence="3 4">AB35.6</strain>
    </source>
</reference>
<evidence type="ECO:0000313" key="3">
    <source>
        <dbReference type="EMBL" id="SEB37240.1"/>
    </source>
</evidence>
<dbReference type="SMART" id="SM00028">
    <property type="entry name" value="TPR"/>
    <property type="match status" value="5"/>
</dbReference>
<feature type="signal peptide" evidence="2">
    <location>
        <begin position="1"/>
        <end position="20"/>
    </location>
</feature>
<dbReference type="Pfam" id="PF13432">
    <property type="entry name" value="TPR_16"/>
    <property type="match status" value="1"/>
</dbReference>
<dbReference type="InterPro" id="IPR039340">
    <property type="entry name" value="Tfc4/TFIIIC-102/Sfc4"/>
</dbReference>
<organism evidence="3 4">
    <name type="scientific">Terriglobus roseus</name>
    <dbReference type="NCBI Taxonomy" id="392734"/>
    <lineage>
        <taxon>Bacteria</taxon>
        <taxon>Pseudomonadati</taxon>
        <taxon>Acidobacteriota</taxon>
        <taxon>Terriglobia</taxon>
        <taxon>Terriglobales</taxon>
        <taxon>Acidobacteriaceae</taxon>
        <taxon>Terriglobus</taxon>
    </lineage>
</organism>
<dbReference type="GO" id="GO:0006383">
    <property type="term" value="P:transcription by RNA polymerase III"/>
    <property type="evidence" value="ECO:0007669"/>
    <property type="project" value="InterPro"/>
</dbReference>
<feature type="chain" id="PRO_5010216420" evidence="2">
    <location>
        <begin position="21"/>
        <end position="444"/>
    </location>
</feature>